<comment type="subcellular location">
    <subcellularLocation>
        <location evidence="7">Cytoplasm</location>
    </subcellularLocation>
</comment>
<dbReference type="PANTHER" id="PTHR21091">
    <property type="entry name" value="METHYLTETRAHYDROFOLATE:HOMOCYSTEINE METHYLTRANSFERASE RELATED"/>
    <property type="match status" value="1"/>
</dbReference>
<dbReference type="UniPathway" id="UPA00251">
    <property type="reaction ID" value="UER00321"/>
</dbReference>
<dbReference type="AlphaFoldDB" id="A0A059FM56"/>
<dbReference type="SUPFAM" id="SSF51726">
    <property type="entry name" value="UROD/MetE-like"/>
    <property type="match status" value="1"/>
</dbReference>
<comment type="subunit">
    <text evidence="7">Homodimer.</text>
</comment>
<comment type="catalytic activity">
    <reaction evidence="7 8">
        <text>uroporphyrinogen III + 4 H(+) = coproporphyrinogen III + 4 CO2</text>
        <dbReference type="Rhea" id="RHEA:19865"/>
        <dbReference type="ChEBI" id="CHEBI:15378"/>
        <dbReference type="ChEBI" id="CHEBI:16526"/>
        <dbReference type="ChEBI" id="CHEBI:57308"/>
        <dbReference type="ChEBI" id="CHEBI:57309"/>
        <dbReference type="EC" id="4.1.1.37"/>
    </reaction>
</comment>
<dbReference type="InterPro" id="IPR038071">
    <property type="entry name" value="UROD/MetE-like_sf"/>
</dbReference>
<dbReference type="OrthoDB" id="9806656at2"/>
<comment type="pathway">
    <text evidence="1 7 8">Porphyrin-containing compound metabolism; protoporphyrin-IX biosynthesis; coproporphyrinogen-III from 5-aminolevulinate: step 4/4.</text>
</comment>
<evidence type="ECO:0000256" key="1">
    <source>
        <dbReference type="ARBA" id="ARBA00004804"/>
    </source>
</evidence>
<dbReference type="InterPro" id="IPR000257">
    <property type="entry name" value="Uroporphyrinogen_deCOase"/>
</dbReference>
<evidence type="ECO:0000256" key="2">
    <source>
        <dbReference type="ARBA" id="ARBA00009935"/>
    </source>
</evidence>
<evidence type="ECO:0000256" key="9">
    <source>
        <dbReference type="RuleBase" id="RU004169"/>
    </source>
</evidence>
<evidence type="ECO:0000256" key="4">
    <source>
        <dbReference type="ARBA" id="ARBA00022793"/>
    </source>
</evidence>
<comment type="function">
    <text evidence="7">Catalyzes the decarboxylation of four acetate groups of uroporphyrinogen-III to yield coproporphyrinogen-III.</text>
</comment>
<feature type="binding site" evidence="7">
    <location>
        <position position="153"/>
    </location>
    <ligand>
        <name>substrate</name>
    </ligand>
</feature>
<dbReference type="GO" id="GO:0005829">
    <property type="term" value="C:cytosol"/>
    <property type="evidence" value="ECO:0007669"/>
    <property type="project" value="TreeGrafter"/>
</dbReference>
<keyword evidence="13" id="KW-1185">Reference proteome</keyword>
<dbReference type="PANTHER" id="PTHR21091:SF169">
    <property type="entry name" value="UROPORPHYRINOGEN DECARBOXYLASE"/>
    <property type="match status" value="1"/>
</dbReference>
<feature type="binding site" evidence="7">
    <location>
        <position position="77"/>
    </location>
    <ligand>
        <name>substrate</name>
    </ligand>
</feature>
<keyword evidence="5 7" id="KW-0456">Lyase</keyword>
<gene>
    <name evidence="7" type="primary">hemE</name>
    <name evidence="12" type="ORF">HJO_11652</name>
</gene>
<feature type="binding site" evidence="7">
    <location>
        <position position="324"/>
    </location>
    <ligand>
        <name>substrate</name>
    </ligand>
</feature>
<dbReference type="EMBL" id="ARYK01000005">
    <property type="protein sequence ID" value="KCZ91770.1"/>
    <property type="molecule type" value="Genomic_DNA"/>
</dbReference>
<evidence type="ECO:0000313" key="12">
    <source>
        <dbReference type="EMBL" id="KCZ91770.1"/>
    </source>
</evidence>
<dbReference type="InterPro" id="IPR006361">
    <property type="entry name" value="Uroporphyrinogen_deCO2ase_HemE"/>
</dbReference>
<keyword evidence="4 7" id="KW-0210">Decarboxylase</keyword>
<dbReference type="PROSITE" id="PS00906">
    <property type="entry name" value="UROD_1"/>
    <property type="match status" value="1"/>
</dbReference>
<reference evidence="12 13" key="1">
    <citation type="journal article" date="2014" name="Antonie Van Leeuwenhoek">
        <title>Hyphomonas beringensis sp. nov. and Hyphomonas chukchiensis sp. nov., isolated from surface seawater of the Bering Sea and Chukchi Sea.</title>
        <authorList>
            <person name="Li C."/>
            <person name="Lai Q."/>
            <person name="Li G."/>
            <person name="Dong C."/>
            <person name="Wang J."/>
            <person name="Liao Y."/>
            <person name="Shao Z."/>
        </authorList>
    </citation>
    <scope>NUCLEOTIDE SEQUENCE [LARGE SCALE GENOMIC DNA]</scope>
    <source>
        <strain evidence="12 13">MHS-2</strain>
    </source>
</reference>
<sequence>MGQTSTSKLISVLSGTPAKTPPVWMMRQAGRHLPEYLELRARAKDFLDFCYTPSMASEATLQPVRRYDMDAAILFADILLVLDAMGLKVEFQKGVGPLVQQISSAADLGKVPARLAADRLAPVYETVSRVREALAPDKALIGFAGSPWTVSLYAIEGRGKTDKSLAWRWAHGRPEELQSVMDHVIEATAHYLARQVEAGADVLMLFDSWAEGLPDNIFREVIIAPTTRLVSLIREMGVTVPIIGFPRGAGVMLGEYARETGVSAVGLDTAAVPGFVNTSLPENLPVQGHLDPLLLIEGGGRMDARIRELVAAYSGRPHIFNLGHGVRPDTPIANVERALNILREG</sequence>
<comment type="caution">
    <text evidence="7">Lacks conserved residue(s) required for the propagation of feature annotation.</text>
</comment>
<name>A0A059FM56_9PROT</name>
<evidence type="ECO:0000256" key="5">
    <source>
        <dbReference type="ARBA" id="ARBA00023239"/>
    </source>
</evidence>
<proteinExistence type="inferred from homology"/>
<accession>A0A059FM56</accession>
<feature type="domain" description="Uroporphyrinogen decarboxylase (URO-D)" evidence="10">
    <location>
        <begin position="22"/>
        <end position="31"/>
    </location>
</feature>
<protein>
    <recommendedName>
        <fullName evidence="3 7">Uroporphyrinogen decarboxylase</fullName>
        <shortName evidence="7">UPD</shortName>
        <shortName evidence="7">URO-D</shortName>
        <ecNumber evidence="3 7">4.1.1.37</ecNumber>
    </recommendedName>
</protein>
<keyword evidence="6 7" id="KW-0627">Porphyrin biosynthesis</keyword>
<comment type="similarity">
    <text evidence="2 7 9">Belongs to the uroporphyrinogen decarboxylase family.</text>
</comment>
<dbReference type="RefSeq" id="WP_035617034.1">
    <property type="nucleotide sequence ID" value="NZ_ARYK01000005.1"/>
</dbReference>
<evidence type="ECO:0000313" key="13">
    <source>
        <dbReference type="Proteomes" id="UP000025171"/>
    </source>
</evidence>
<evidence type="ECO:0000256" key="6">
    <source>
        <dbReference type="ARBA" id="ARBA00023244"/>
    </source>
</evidence>
<dbReference type="eggNOG" id="COG0407">
    <property type="taxonomic scope" value="Bacteria"/>
</dbReference>
<dbReference type="Pfam" id="PF01208">
    <property type="entry name" value="URO-D"/>
    <property type="match status" value="1"/>
</dbReference>
<dbReference type="STRING" id="1280950.HJO_11652"/>
<feature type="binding site" evidence="7">
    <location>
        <position position="208"/>
    </location>
    <ligand>
        <name>substrate</name>
    </ligand>
</feature>
<feature type="site" description="Transition state stabilizer" evidence="7">
    <location>
        <position position="77"/>
    </location>
</feature>
<evidence type="ECO:0000259" key="10">
    <source>
        <dbReference type="PROSITE" id="PS00906"/>
    </source>
</evidence>
<dbReference type="EC" id="4.1.1.37" evidence="3 7"/>
<dbReference type="HAMAP" id="MF_00218">
    <property type="entry name" value="URO_D"/>
    <property type="match status" value="1"/>
</dbReference>
<evidence type="ECO:0000256" key="3">
    <source>
        <dbReference type="ARBA" id="ARBA00012288"/>
    </source>
</evidence>
<comment type="caution">
    <text evidence="12">The sequence shown here is derived from an EMBL/GenBank/DDBJ whole genome shotgun (WGS) entry which is preliminary data.</text>
</comment>
<dbReference type="Proteomes" id="UP000025171">
    <property type="component" value="Unassembled WGS sequence"/>
</dbReference>
<evidence type="ECO:0000256" key="8">
    <source>
        <dbReference type="RuleBase" id="RU000554"/>
    </source>
</evidence>
<dbReference type="GO" id="GO:0004853">
    <property type="term" value="F:uroporphyrinogen decarboxylase activity"/>
    <property type="evidence" value="ECO:0007669"/>
    <property type="project" value="UniProtKB-UniRule"/>
</dbReference>
<keyword evidence="7" id="KW-0963">Cytoplasm</keyword>
<dbReference type="PROSITE" id="PS00907">
    <property type="entry name" value="UROD_2"/>
    <property type="match status" value="1"/>
</dbReference>
<evidence type="ECO:0000256" key="7">
    <source>
        <dbReference type="HAMAP-Rule" id="MF_00218"/>
    </source>
</evidence>
<organism evidence="12 13">
    <name type="scientific">Hyphomonas johnsonii MHS-2</name>
    <dbReference type="NCBI Taxonomy" id="1280950"/>
    <lineage>
        <taxon>Bacteria</taxon>
        <taxon>Pseudomonadati</taxon>
        <taxon>Pseudomonadota</taxon>
        <taxon>Alphaproteobacteria</taxon>
        <taxon>Hyphomonadales</taxon>
        <taxon>Hyphomonadaceae</taxon>
        <taxon>Hyphomonas</taxon>
    </lineage>
</organism>
<evidence type="ECO:0000259" key="11">
    <source>
        <dbReference type="PROSITE" id="PS00907"/>
    </source>
</evidence>
<dbReference type="NCBIfam" id="TIGR01464">
    <property type="entry name" value="hemE"/>
    <property type="match status" value="1"/>
</dbReference>
<feature type="binding site" evidence="7">
    <location>
        <begin position="27"/>
        <end position="31"/>
    </location>
    <ligand>
        <name>substrate</name>
    </ligand>
</feature>
<dbReference type="Gene3D" id="3.20.20.210">
    <property type="match status" value="1"/>
</dbReference>
<dbReference type="CDD" id="cd00717">
    <property type="entry name" value="URO-D"/>
    <property type="match status" value="1"/>
</dbReference>
<dbReference type="PATRIC" id="fig|1280950.3.peg.2336"/>
<dbReference type="GO" id="GO:0019353">
    <property type="term" value="P:protoporphyrinogen IX biosynthetic process from glutamate"/>
    <property type="evidence" value="ECO:0007669"/>
    <property type="project" value="TreeGrafter"/>
</dbReference>
<feature type="domain" description="Uroporphyrinogen decarboxylase (URO-D)" evidence="11">
    <location>
        <begin position="141"/>
        <end position="157"/>
    </location>
</feature>